<dbReference type="CDD" id="cd06261">
    <property type="entry name" value="TM_PBP2"/>
    <property type="match status" value="1"/>
</dbReference>
<feature type="transmembrane region" description="Helical" evidence="7">
    <location>
        <begin position="140"/>
        <end position="166"/>
    </location>
</feature>
<keyword evidence="6 7" id="KW-0472">Membrane</keyword>
<evidence type="ECO:0000256" key="6">
    <source>
        <dbReference type="ARBA" id="ARBA00023136"/>
    </source>
</evidence>
<evidence type="ECO:0000313" key="9">
    <source>
        <dbReference type="EMBL" id="QGY05694.1"/>
    </source>
</evidence>
<dbReference type="OrthoDB" id="9815445at2"/>
<evidence type="ECO:0000313" key="10">
    <source>
        <dbReference type="Proteomes" id="UP000012488"/>
    </source>
</evidence>
<evidence type="ECO:0000256" key="5">
    <source>
        <dbReference type="ARBA" id="ARBA00022989"/>
    </source>
</evidence>
<feature type="transmembrane region" description="Helical" evidence="7">
    <location>
        <begin position="70"/>
        <end position="98"/>
    </location>
</feature>
<dbReference type="GO" id="GO:0055085">
    <property type="term" value="P:transmembrane transport"/>
    <property type="evidence" value="ECO:0007669"/>
    <property type="project" value="InterPro"/>
</dbReference>
<dbReference type="InterPro" id="IPR000515">
    <property type="entry name" value="MetI-like"/>
</dbReference>
<dbReference type="KEGG" id="mmes:MMSR116_30210"/>
<reference evidence="9 10" key="1">
    <citation type="journal article" date="2012" name="Genet. Mol. Biol.">
        <title>Analysis of 16S rRNA and mxaF genes revealing insights into Methylobacterium niche-specific plant association.</title>
        <authorList>
            <person name="Dourado M.N."/>
            <person name="Andreote F.D."/>
            <person name="Dini-Andreote F."/>
            <person name="Conti R."/>
            <person name="Araujo J.M."/>
            <person name="Araujo W.L."/>
        </authorList>
    </citation>
    <scope>NUCLEOTIDE SEQUENCE [LARGE SCALE GENOMIC DNA]</scope>
    <source>
        <strain evidence="9 10">SR1.6/6</strain>
    </source>
</reference>
<organism evidence="9 10">
    <name type="scientific">Methylobacterium mesophilicum SR1.6/6</name>
    <dbReference type="NCBI Taxonomy" id="908290"/>
    <lineage>
        <taxon>Bacteria</taxon>
        <taxon>Pseudomonadati</taxon>
        <taxon>Pseudomonadota</taxon>
        <taxon>Alphaproteobacteria</taxon>
        <taxon>Hyphomicrobiales</taxon>
        <taxon>Methylobacteriaceae</taxon>
        <taxon>Methylobacterium</taxon>
    </lineage>
</organism>
<dbReference type="EMBL" id="CP043538">
    <property type="protein sequence ID" value="QGY05694.1"/>
    <property type="molecule type" value="Genomic_DNA"/>
</dbReference>
<dbReference type="AlphaFoldDB" id="A0A6B9G051"/>
<protein>
    <submittedName>
        <fullName evidence="9">Carbohydrate ABC transporter permease</fullName>
    </submittedName>
</protein>
<keyword evidence="5 7" id="KW-1133">Transmembrane helix</keyword>
<dbReference type="Gene3D" id="1.10.3720.10">
    <property type="entry name" value="MetI-like"/>
    <property type="match status" value="1"/>
</dbReference>
<dbReference type="Pfam" id="PF00528">
    <property type="entry name" value="BPD_transp_1"/>
    <property type="match status" value="1"/>
</dbReference>
<evidence type="ECO:0000256" key="1">
    <source>
        <dbReference type="ARBA" id="ARBA00004651"/>
    </source>
</evidence>
<feature type="transmembrane region" description="Helical" evidence="7">
    <location>
        <begin position="245"/>
        <end position="266"/>
    </location>
</feature>
<feature type="domain" description="ABC transmembrane type-1" evidence="8">
    <location>
        <begin position="74"/>
        <end position="266"/>
    </location>
</feature>
<evidence type="ECO:0000256" key="3">
    <source>
        <dbReference type="ARBA" id="ARBA00022475"/>
    </source>
</evidence>
<reference evidence="9 10" key="2">
    <citation type="journal article" date="2013" name="Genome Announc.">
        <title>Draft Genome Sequence of Methylobacterium mesophilicum Strain SR1.6/6, Isolated from Citrus sinensis.</title>
        <authorList>
            <person name="Marinho Almeida D."/>
            <person name="Dini-Andreote F."/>
            <person name="Camargo Neves A.A."/>
            <person name="Juca Ramos R.T."/>
            <person name="Andreote F.D."/>
            <person name="Carneiro A.R."/>
            <person name="Oliveira de Souza Lima A."/>
            <person name="Caracciolo Gomes de Sa P.H."/>
            <person name="Ribeiro Barbosa M.S."/>
            <person name="Araujo W.L."/>
            <person name="Silva A."/>
        </authorList>
    </citation>
    <scope>NUCLEOTIDE SEQUENCE [LARGE SCALE GENOMIC DNA]</scope>
    <source>
        <strain evidence="9 10">SR1.6/6</strain>
    </source>
</reference>
<evidence type="ECO:0000256" key="7">
    <source>
        <dbReference type="RuleBase" id="RU363032"/>
    </source>
</evidence>
<dbReference type="PANTHER" id="PTHR32243:SF18">
    <property type="entry name" value="INNER MEMBRANE ABC TRANSPORTER PERMEASE PROTEIN YCJP"/>
    <property type="match status" value="1"/>
</dbReference>
<proteinExistence type="inferred from homology"/>
<dbReference type="PROSITE" id="PS50928">
    <property type="entry name" value="ABC_TM1"/>
    <property type="match status" value="1"/>
</dbReference>
<keyword evidence="3" id="KW-1003">Cell membrane</keyword>
<dbReference type="SUPFAM" id="SSF161098">
    <property type="entry name" value="MetI-like"/>
    <property type="match status" value="1"/>
</dbReference>
<dbReference type="InterPro" id="IPR050901">
    <property type="entry name" value="BP-dep_ABC_trans_perm"/>
</dbReference>
<dbReference type="Proteomes" id="UP000012488">
    <property type="component" value="Chromosome"/>
</dbReference>
<dbReference type="RefSeq" id="WP_010684565.1">
    <property type="nucleotide sequence ID" value="NZ_CP043538.1"/>
</dbReference>
<gene>
    <name evidence="9" type="ORF">MMSR116_30210</name>
</gene>
<evidence type="ECO:0000256" key="2">
    <source>
        <dbReference type="ARBA" id="ARBA00022448"/>
    </source>
</evidence>
<evidence type="ECO:0000259" key="8">
    <source>
        <dbReference type="PROSITE" id="PS50928"/>
    </source>
</evidence>
<evidence type="ECO:0000256" key="4">
    <source>
        <dbReference type="ARBA" id="ARBA00022692"/>
    </source>
</evidence>
<dbReference type="InterPro" id="IPR035906">
    <property type="entry name" value="MetI-like_sf"/>
</dbReference>
<dbReference type="GO" id="GO:0005886">
    <property type="term" value="C:plasma membrane"/>
    <property type="evidence" value="ECO:0007669"/>
    <property type="project" value="UniProtKB-SubCell"/>
</dbReference>
<dbReference type="PANTHER" id="PTHR32243">
    <property type="entry name" value="MALTOSE TRANSPORT SYSTEM PERMEASE-RELATED"/>
    <property type="match status" value="1"/>
</dbReference>
<comment type="similarity">
    <text evidence="7">Belongs to the binding-protein-dependent transport system permease family.</text>
</comment>
<accession>A0A6B9G051</accession>
<comment type="subcellular location">
    <subcellularLocation>
        <location evidence="1 7">Cell membrane</location>
        <topology evidence="1 7">Multi-pass membrane protein</topology>
    </subcellularLocation>
</comment>
<sequence length="281" mass="30348">MVVSARHRTVSGLATGLVLAFFVAFCVFPFLWMIDTAFKPPGEVFSTAPTLWIASPTLSNFRSVVLESPFLIYFGNSVIVAGASTILTVSLSIFASYAMSRWSYLPVTQIVAGGLILSQMIPGVLLLIPLYVLIRNMGLLSTYAALVIVYCTFMVPLASFMLKGFFDAIPRELEEAAAMDGCSRLGFILRILLPVSLPGLMATAVFAFIAAWNEFMFGYVLINDDVRRTLTPGIMIFKGSHQTDWGSLTAASVLAALPVALGFVYVQRFLITGLAAGAVKG</sequence>
<feature type="transmembrane region" description="Helical" evidence="7">
    <location>
        <begin position="187"/>
        <end position="212"/>
    </location>
</feature>
<keyword evidence="2 7" id="KW-0813">Transport</keyword>
<feature type="transmembrane region" description="Helical" evidence="7">
    <location>
        <begin position="110"/>
        <end position="134"/>
    </location>
</feature>
<name>A0A6B9G051_9HYPH</name>
<keyword evidence="4 7" id="KW-0812">Transmembrane</keyword>
<feature type="transmembrane region" description="Helical" evidence="7">
    <location>
        <begin position="12"/>
        <end position="34"/>
    </location>
</feature>